<keyword evidence="2" id="KW-1185">Reference proteome</keyword>
<dbReference type="EMBL" id="FNDN01000011">
    <property type="protein sequence ID" value="SDI80979.1"/>
    <property type="molecule type" value="Genomic_DNA"/>
</dbReference>
<evidence type="ECO:0000313" key="1">
    <source>
        <dbReference type="EMBL" id="SDI80979.1"/>
    </source>
</evidence>
<dbReference type="RefSeq" id="WP_139183310.1">
    <property type="nucleotide sequence ID" value="NZ_CP048813.1"/>
</dbReference>
<dbReference type="Proteomes" id="UP000183263">
    <property type="component" value="Unassembled WGS sequence"/>
</dbReference>
<gene>
    <name evidence="1" type="ORF">SAMN05444695_111102</name>
</gene>
<evidence type="ECO:0000313" key="2">
    <source>
        <dbReference type="Proteomes" id="UP000183263"/>
    </source>
</evidence>
<name>A0A1G8NL41_9NOCA</name>
<sequence>MSVEAPGRSLHSPQSEALVDQAPGKLVLDLLGISAVAAVLVGMSVVPPLWAGVGLCAGGTVLALRRGRRARHR</sequence>
<proteinExistence type="predicted"/>
<protein>
    <submittedName>
        <fullName evidence="1">Uncharacterized protein</fullName>
    </submittedName>
</protein>
<dbReference type="AlphaFoldDB" id="A0A1G8NL41"/>
<organism evidence="1 2">
    <name type="scientific">Rhodococcus triatomae</name>
    <dbReference type="NCBI Taxonomy" id="300028"/>
    <lineage>
        <taxon>Bacteria</taxon>
        <taxon>Bacillati</taxon>
        <taxon>Actinomycetota</taxon>
        <taxon>Actinomycetes</taxon>
        <taxon>Mycobacteriales</taxon>
        <taxon>Nocardiaceae</taxon>
        <taxon>Rhodococcus</taxon>
    </lineage>
</organism>
<reference evidence="1 2" key="1">
    <citation type="submission" date="2016-10" db="EMBL/GenBank/DDBJ databases">
        <authorList>
            <person name="de Groot N.N."/>
        </authorList>
    </citation>
    <scope>NUCLEOTIDE SEQUENCE [LARGE SCALE GENOMIC DNA]</scope>
    <source>
        <strain evidence="1 2">DSM 44892</strain>
    </source>
</reference>
<accession>A0A1G8NL41</accession>